<reference evidence="5 6" key="1">
    <citation type="submission" date="2024-06" db="EMBL/GenBank/DDBJ databases">
        <title>The Natural Products Discovery Center: Release of the First 8490 Sequenced Strains for Exploring Actinobacteria Biosynthetic Diversity.</title>
        <authorList>
            <person name="Kalkreuter E."/>
            <person name="Kautsar S.A."/>
            <person name="Yang D."/>
            <person name="Bader C.D."/>
            <person name="Teijaro C.N."/>
            <person name="Fluegel L."/>
            <person name="Davis C.M."/>
            <person name="Simpson J.R."/>
            <person name="Lauterbach L."/>
            <person name="Steele A.D."/>
            <person name="Gui C."/>
            <person name="Meng S."/>
            <person name="Li G."/>
            <person name="Viehrig K."/>
            <person name="Ye F."/>
            <person name="Su P."/>
            <person name="Kiefer A.F."/>
            <person name="Nichols A."/>
            <person name="Cepeda A.J."/>
            <person name="Yan W."/>
            <person name="Fan B."/>
            <person name="Jiang Y."/>
            <person name="Adhikari A."/>
            <person name="Zheng C.-J."/>
            <person name="Schuster L."/>
            <person name="Cowan T.M."/>
            <person name="Smanski M.J."/>
            <person name="Chevrette M.G."/>
            <person name="De Carvalho L.P.S."/>
            <person name="Shen B."/>
        </authorList>
    </citation>
    <scope>NUCLEOTIDE SEQUENCE [LARGE SCALE GENOMIC DNA]</scope>
    <source>
        <strain evidence="5 6">NPDC048274</strain>
    </source>
</reference>
<dbReference type="PANTHER" id="PTHR33154:SF12">
    <property type="entry name" value="TRANSCRIPTIONAL REGULATORY PROTEIN"/>
    <property type="match status" value="1"/>
</dbReference>
<evidence type="ECO:0000313" key="6">
    <source>
        <dbReference type="Proteomes" id="UP001551582"/>
    </source>
</evidence>
<dbReference type="InterPro" id="IPR001845">
    <property type="entry name" value="HTH_ArsR_DNA-bd_dom"/>
</dbReference>
<evidence type="ECO:0000256" key="1">
    <source>
        <dbReference type="ARBA" id="ARBA00023015"/>
    </source>
</evidence>
<dbReference type="RefSeq" id="WP_359980723.1">
    <property type="nucleotide sequence ID" value="NZ_JBEZLS010000010.1"/>
</dbReference>
<dbReference type="SMART" id="SM00418">
    <property type="entry name" value="HTH_ARSR"/>
    <property type="match status" value="1"/>
</dbReference>
<dbReference type="EMBL" id="JBEZLS010000010">
    <property type="protein sequence ID" value="MEU9352471.1"/>
    <property type="molecule type" value="Genomic_DNA"/>
</dbReference>
<evidence type="ECO:0000313" key="5">
    <source>
        <dbReference type="EMBL" id="MEU9352471.1"/>
    </source>
</evidence>
<dbReference type="Gene3D" id="1.10.10.10">
    <property type="entry name" value="Winged helix-like DNA-binding domain superfamily/Winged helix DNA-binding domain"/>
    <property type="match status" value="1"/>
</dbReference>
<sequence>MSTLTHPARAELRIESVLDAMANPTRLRIIERLARGEELTCSTTLPDVSPSTASRHWHVLREAGVLRARREGRIILHSLRRDDLDARFPGLLDSVLAAVRDAQETPAEPDGH</sequence>
<name>A0ABV3E5P0_9ACTN</name>
<dbReference type="Pfam" id="PF12840">
    <property type="entry name" value="HTH_20"/>
    <property type="match status" value="1"/>
</dbReference>
<comment type="caution">
    <text evidence="5">The sequence shown here is derived from an EMBL/GenBank/DDBJ whole genome shotgun (WGS) entry which is preliminary data.</text>
</comment>
<evidence type="ECO:0000256" key="3">
    <source>
        <dbReference type="ARBA" id="ARBA00023163"/>
    </source>
</evidence>
<dbReference type="InterPro" id="IPR036390">
    <property type="entry name" value="WH_DNA-bd_sf"/>
</dbReference>
<keyword evidence="6" id="KW-1185">Reference proteome</keyword>
<dbReference type="CDD" id="cd00090">
    <property type="entry name" value="HTH_ARSR"/>
    <property type="match status" value="1"/>
</dbReference>
<keyword evidence="2" id="KW-0238">DNA-binding</keyword>
<accession>A0ABV3E5P0</accession>
<evidence type="ECO:0000256" key="2">
    <source>
        <dbReference type="ARBA" id="ARBA00023125"/>
    </source>
</evidence>
<protein>
    <submittedName>
        <fullName evidence="5">Metalloregulator ArsR/SmtB family transcription factor</fullName>
    </submittedName>
</protein>
<dbReference type="PRINTS" id="PR00778">
    <property type="entry name" value="HTHARSR"/>
</dbReference>
<evidence type="ECO:0000259" key="4">
    <source>
        <dbReference type="PROSITE" id="PS50987"/>
    </source>
</evidence>
<feature type="domain" description="HTH arsR-type" evidence="4">
    <location>
        <begin position="6"/>
        <end position="103"/>
    </location>
</feature>
<dbReference type="SUPFAM" id="SSF46785">
    <property type="entry name" value="Winged helix' DNA-binding domain"/>
    <property type="match status" value="1"/>
</dbReference>
<keyword evidence="3" id="KW-0804">Transcription</keyword>
<dbReference type="PANTHER" id="PTHR33154">
    <property type="entry name" value="TRANSCRIPTIONAL REGULATOR, ARSR FAMILY"/>
    <property type="match status" value="1"/>
</dbReference>
<dbReference type="Proteomes" id="UP001551582">
    <property type="component" value="Unassembled WGS sequence"/>
</dbReference>
<proteinExistence type="predicted"/>
<dbReference type="InterPro" id="IPR051081">
    <property type="entry name" value="HTH_MetalResp_TranReg"/>
</dbReference>
<gene>
    <name evidence="5" type="ORF">AB0D65_16095</name>
</gene>
<dbReference type="PROSITE" id="PS50987">
    <property type="entry name" value="HTH_ARSR_2"/>
    <property type="match status" value="1"/>
</dbReference>
<organism evidence="5 6">
    <name type="scientific">Streptomyces griseoloalbus</name>
    <dbReference type="NCBI Taxonomy" id="67303"/>
    <lineage>
        <taxon>Bacteria</taxon>
        <taxon>Bacillati</taxon>
        <taxon>Actinomycetota</taxon>
        <taxon>Actinomycetes</taxon>
        <taxon>Kitasatosporales</taxon>
        <taxon>Streptomycetaceae</taxon>
        <taxon>Streptomyces</taxon>
    </lineage>
</organism>
<dbReference type="InterPro" id="IPR011991">
    <property type="entry name" value="ArsR-like_HTH"/>
</dbReference>
<keyword evidence="1" id="KW-0805">Transcription regulation</keyword>
<dbReference type="InterPro" id="IPR036388">
    <property type="entry name" value="WH-like_DNA-bd_sf"/>
</dbReference>